<dbReference type="InterPro" id="IPR013985">
    <property type="entry name" value="Ald_Fedxn_OxRdtase_dom3"/>
</dbReference>
<dbReference type="Pfam" id="PF01314">
    <property type="entry name" value="AFOR_C"/>
    <property type="match status" value="1"/>
</dbReference>
<dbReference type="InterPro" id="IPR013984">
    <property type="entry name" value="Ald_Fedxn_OxRdtase_dom2"/>
</dbReference>
<dbReference type="SUPFAM" id="SSF56228">
    <property type="entry name" value="Aldehyde ferredoxin oxidoreductase, N-terminal domain"/>
    <property type="match status" value="1"/>
</dbReference>
<dbReference type="GO" id="GO:0033726">
    <property type="term" value="F:aldehyde ferredoxin oxidoreductase activity"/>
    <property type="evidence" value="ECO:0007669"/>
    <property type="project" value="UniProtKB-EC"/>
</dbReference>
<comment type="cofactor">
    <cofactor evidence="1">
        <name>[4Fe-4S] cluster</name>
        <dbReference type="ChEBI" id="CHEBI:49883"/>
    </cofactor>
</comment>
<keyword evidence="3" id="KW-0004">4Fe-4S</keyword>
<dbReference type="AlphaFoldDB" id="C0GID9"/>
<comment type="similarity">
    <text evidence="2">Belongs to the AOR/FOR family.</text>
</comment>
<dbReference type="Pfam" id="PF02730">
    <property type="entry name" value="AFOR_N"/>
    <property type="match status" value="1"/>
</dbReference>
<dbReference type="InterPro" id="IPR051919">
    <property type="entry name" value="W-dependent_AOR"/>
</dbReference>
<comment type="cofactor">
    <cofactor evidence="8">
        <name>tungstopterin</name>
        <dbReference type="ChEBI" id="CHEBI:30402"/>
    </cofactor>
</comment>
<organism evidence="10 11">
    <name type="scientific">Dethiobacter alkaliphilus AHT 1</name>
    <dbReference type="NCBI Taxonomy" id="555088"/>
    <lineage>
        <taxon>Bacteria</taxon>
        <taxon>Bacillati</taxon>
        <taxon>Bacillota</taxon>
        <taxon>Dethiobacteria</taxon>
        <taxon>Dethiobacterales</taxon>
        <taxon>Dethiobacteraceae</taxon>
        <taxon>Dethiobacter</taxon>
    </lineage>
</organism>
<gene>
    <name evidence="10" type="ORF">DealDRAFT_2248</name>
</gene>
<dbReference type="PANTHER" id="PTHR30038:SF7">
    <property type="entry name" value="TUNGSTEN-CONTAINING GLYCERALDEHYDE-3-PHOSPHATE:FERREDOXIN OXIDOREDUCTASE"/>
    <property type="match status" value="1"/>
</dbReference>
<dbReference type="OrthoDB" id="9763894at2"/>
<dbReference type="Gene3D" id="3.60.9.10">
    <property type="entry name" value="Aldehyde ferredoxin oxidoreductase, N-terminal domain"/>
    <property type="match status" value="1"/>
</dbReference>
<dbReference type="InterPro" id="IPR036503">
    <property type="entry name" value="Ald_Fedxn_OxRdtase_N_sf"/>
</dbReference>
<dbReference type="EC" id="1.2.7.5" evidence="10"/>
<dbReference type="InterPro" id="IPR001203">
    <property type="entry name" value="OxRdtase_Ald_Fedxn_C"/>
</dbReference>
<comment type="caution">
    <text evidence="10">The sequence shown here is derived from an EMBL/GenBank/DDBJ whole genome shotgun (WGS) entry which is preliminary data.</text>
</comment>
<dbReference type="SUPFAM" id="SSF48310">
    <property type="entry name" value="Aldehyde ferredoxin oxidoreductase, C-terminal domains"/>
    <property type="match status" value="1"/>
</dbReference>
<dbReference type="PANTHER" id="PTHR30038">
    <property type="entry name" value="ALDEHYDE FERREDOXIN OXIDOREDUCTASE"/>
    <property type="match status" value="1"/>
</dbReference>
<dbReference type="GO" id="GO:0051539">
    <property type="term" value="F:4 iron, 4 sulfur cluster binding"/>
    <property type="evidence" value="ECO:0007669"/>
    <property type="project" value="UniProtKB-KW"/>
</dbReference>
<evidence type="ECO:0000313" key="10">
    <source>
        <dbReference type="EMBL" id="EEG76987.1"/>
    </source>
</evidence>
<dbReference type="InterPro" id="IPR013983">
    <property type="entry name" value="Ald_Fedxn_OxRdtase_N"/>
</dbReference>
<evidence type="ECO:0000256" key="1">
    <source>
        <dbReference type="ARBA" id="ARBA00001966"/>
    </source>
</evidence>
<evidence type="ECO:0000259" key="9">
    <source>
        <dbReference type="SMART" id="SM00790"/>
    </source>
</evidence>
<keyword evidence="6" id="KW-0408">Iron</keyword>
<dbReference type="Gene3D" id="1.10.569.10">
    <property type="entry name" value="Aldehyde Ferredoxin Oxidoreductase Protein, subunit A, domain 2"/>
    <property type="match status" value="1"/>
</dbReference>
<proteinExistence type="inferred from homology"/>
<keyword evidence="4" id="KW-0479">Metal-binding</keyword>
<dbReference type="RefSeq" id="WP_008517465.1">
    <property type="nucleotide sequence ID" value="NZ_ACJM01000011.1"/>
</dbReference>
<dbReference type="GO" id="GO:0009055">
    <property type="term" value="F:electron transfer activity"/>
    <property type="evidence" value="ECO:0007669"/>
    <property type="project" value="InterPro"/>
</dbReference>
<dbReference type="SMART" id="SM00790">
    <property type="entry name" value="AFOR_N"/>
    <property type="match status" value="1"/>
</dbReference>
<evidence type="ECO:0000313" key="11">
    <source>
        <dbReference type="Proteomes" id="UP000006443"/>
    </source>
</evidence>
<dbReference type="GO" id="GO:0046872">
    <property type="term" value="F:metal ion binding"/>
    <property type="evidence" value="ECO:0007669"/>
    <property type="project" value="UniProtKB-KW"/>
</dbReference>
<dbReference type="EMBL" id="ACJM01000011">
    <property type="protein sequence ID" value="EEG76987.1"/>
    <property type="molecule type" value="Genomic_DNA"/>
</dbReference>
<evidence type="ECO:0000256" key="3">
    <source>
        <dbReference type="ARBA" id="ARBA00022485"/>
    </source>
</evidence>
<evidence type="ECO:0000256" key="8">
    <source>
        <dbReference type="ARBA" id="ARBA00049934"/>
    </source>
</evidence>
<accession>C0GID9</accession>
<evidence type="ECO:0000256" key="6">
    <source>
        <dbReference type="ARBA" id="ARBA00023004"/>
    </source>
</evidence>
<protein>
    <submittedName>
        <fullName evidence="10">Aldehyde ferredoxin oxidoreductase</fullName>
        <ecNumber evidence="10">1.2.7.5</ecNumber>
    </submittedName>
</protein>
<keyword evidence="11" id="KW-1185">Reference proteome</keyword>
<name>C0GID9_DETAL</name>
<evidence type="ECO:0000256" key="4">
    <source>
        <dbReference type="ARBA" id="ARBA00022723"/>
    </source>
</evidence>
<dbReference type="Proteomes" id="UP000006443">
    <property type="component" value="Unassembled WGS sequence"/>
</dbReference>
<keyword evidence="5 10" id="KW-0560">Oxidoreductase</keyword>
<evidence type="ECO:0000256" key="2">
    <source>
        <dbReference type="ARBA" id="ARBA00011032"/>
    </source>
</evidence>
<dbReference type="eggNOG" id="COG2414">
    <property type="taxonomic scope" value="Bacteria"/>
</dbReference>
<keyword evidence="7" id="KW-0411">Iron-sulfur</keyword>
<reference evidence="10 11" key="1">
    <citation type="submission" date="2009-02" db="EMBL/GenBank/DDBJ databases">
        <title>Sequencing of the draft genome and assembly of Dethiobacter alkaliphilus AHT 1.</title>
        <authorList>
            <consortium name="US DOE Joint Genome Institute (JGI-PGF)"/>
            <person name="Lucas S."/>
            <person name="Copeland A."/>
            <person name="Lapidus A."/>
            <person name="Glavina del Rio T."/>
            <person name="Dalin E."/>
            <person name="Tice H."/>
            <person name="Bruce D."/>
            <person name="Goodwin L."/>
            <person name="Pitluck S."/>
            <person name="Larimer F."/>
            <person name="Land M.L."/>
            <person name="Hauser L."/>
            <person name="Muyzer G."/>
        </authorList>
    </citation>
    <scope>NUCLEOTIDE SEQUENCE [LARGE SCALE GENOMIC DNA]</scope>
    <source>
        <strain evidence="10 11">AHT 1</strain>
    </source>
</reference>
<sequence length="617" mass="67845">MSTLLTVNLTEGSMYRKDIADTEEMYLGGLGVNSRLLYDLVPTGADPLGPENALLFGVGPLVGTLLPTACRTEVTAKSPLSGRFGTANGGGSFGAVLRYAGFSYLAFLGAAQTPVMLVIDDEKVRLEQADDLWGLDVWEATDRIKARLGHDFHVAVIGPAGENLVRFASIQNDYFASWGRTGMGAVMGSKRLKAVAVRGSGTVDVADIKTFNKLRREAFDRVQKEPSFGFMKRYGSMVVADPFDAGGALPGRNFTVGSYADWAQTRGRKPFEKQYKEGDVACFSCPIACAHWSRVKEDGPHQGLETRGLEVTFVMEFGAKLEMTSVPEIFRCVDICNINGMDVISAAGSVSFLLEAYDKGLVTTEDLGFVPQWGDYNTVSRLLLQIAGREGMGNLLAEGAKRASQQIPGSEPYAMHVKGVEMPVKDPRPKCDTFTFGYLTNTRGGDSLRGRSPVEAVLQPLVDHRTEPLGVDPEHIEALDMPATLKKEIFGDPPKGVNLPRMLVYAENLIALINCVGFCIRPPVLRSLGPDFYARALTAVTGRKYDEDMVYAAAQRVWDLQHSFNVREGETSQDYCYPKRFYTESLPGPKGRITPPLSREQIEENLREYFQVRGWEF</sequence>
<evidence type="ECO:0000256" key="5">
    <source>
        <dbReference type="ARBA" id="ARBA00023002"/>
    </source>
</evidence>
<dbReference type="InterPro" id="IPR036021">
    <property type="entry name" value="Tungsten_al_ferr_oxy-like_C"/>
</dbReference>
<evidence type="ECO:0000256" key="7">
    <source>
        <dbReference type="ARBA" id="ARBA00023014"/>
    </source>
</evidence>
<dbReference type="STRING" id="555088.DealDRAFT_2248"/>
<feature type="domain" description="Aldehyde ferredoxin oxidoreductase N-terminal" evidence="9">
    <location>
        <begin position="1"/>
        <end position="201"/>
    </location>
</feature>
<dbReference type="Gene3D" id="1.10.599.10">
    <property type="entry name" value="Aldehyde Ferredoxin Oxidoreductase Protein, subunit A, domain 3"/>
    <property type="match status" value="1"/>
</dbReference>